<dbReference type="Pfam" id="PF20245">
    <property type="entry name" value="DUF6600"/>
    <property type="match status" value="1"/>
</dbReference>
<dbReference type="AlphaFoldDB" id="A0A4R7BYP7"/>
<feature type="compositionally biased region" description="Low complexity" evidence="1">
    <location>
        <begin position="582"/>
        <end position="640"/>
    </location>
</feature>
<reference evidence="3 4" key="1">
    <citation type="submission" date="2019-03" db="EMBL/GenBank/DDBJ databases">
        <title>Genomic Encyclopedia of Type Strains, Phase IV (KMG-IV): sequencing the most valuable type-strain genomes for metagenomic binning, comparative biology and taxonomic classification.</title>
        <authorList>
            <person name="Goeker M."/>
        </authorList>
    </citation>
    <scope>NUCLEOTIDE SEQUENCE [LARGE SCALE GENOMIC DNA]</scope>
    <source>
        <strain evidence="3 4">DSM 25903</strain>
    </source>
</reference>
<evidence type="ECO:0000313" key="4">
    <source>
        <dbReference type="Proteomes" id="UP000295122"/>
    </source>
</evidence>
<feature type="region of interest" description="Disordered" evidence="1">
    <location>
        <begin position="477"/>
        <end position="692"/>
    </location>
</feature>
<dbReference type="InterPro" id="IPR046535">
    <property type="entry name" value="DUF6600"/>
</dbReference>
<organism evidence="3 4">
    <name type="scientific">Enterovirga rhinocerotis</name>
    <dbReference type="NCBI Taxonomy" id="1339210"/>
    <lineage>
        <taxon>Bacteria</taxon>
        <taxon>Pseudomonadati</taxon>
        <taxon>Pseudomonadota</taxon>
        <taxon>Alphaproteobacteria</taxon>
        <taxon>Hyphomicrobiales</taxon>
        <taxon>Methylobacteriaceae</taxon>
        <taxon>Enterovirga</taxon>
    </lineage>
</organism>
<dbReference type="RefSeq" id="WP_166652538.1">
    <property type="nucleotide sequence ID" value="NZ_SNZR01000014.1"/>
</dbReference>
<evidence type="ECO:0000256" key="1">
    <source>
        <dbReference type="SAM" id="MobiDB-lite"/>
    </source>
</evidence>
<feature type="region of interest" description="Disordered" evidence="1">
    <location>
        <begin position="32"/>
        <end position="61"/>
    </location>
</feature>
<name>A0A4R7BYP7_9HYPH</name>
<feature type="compositionally biased region" description="Low complexity" evidence="1">
    <location>
        <begin position="549"/>
        <end position="561"/>
    </location>
</feature>
<evidence type="ECO:0000256" key="2">
    <source>
        <dbReference type="SAM" id="SignalP"/>
    </source>
</evidence>
<feature type="signal peptide" evidence="2">
    <location>
        <begin position="1"/>
        <end position="30"/>
    </location>
</feature>
<dbReference type="EMBL" id="SNZR01000014">
    <property type="protein sequence ID" value="TDR89176.1"/>
    <property type="molecule type" value="Genomic_DNA"/>
</dbReference>
<evidence type="ECO:0000313" key="3">
    <source>
        <dbReference type="EMBL" id="TDR89176.1"/>
    </source>
</evidence>
<feature type="compositionally biased region" description="Pro residues" evidence="1">
    <location>
        <begin position="500"/>
        <end position="519"/>
    </location>
</feature>
<comment type="caution">
    <text evidence="3">The sequence shown here is derived from an EMBL/GenBank/DDBJ whole genome shotgun (WGS) entry which is preliminary data.</text>
</comment>
<proteinExistence type="predicted"/>
<dbReference type="Proteomes" id="UP000295122">
    <property type="component" value="Unassembled WGS sequence"/>
</dbReference>
<keyword evidence="4" id="KW-1185">Reference proteome</keyword>
<accession>A0A4R7BYP7</accession>
<protein>
    <submittedName>
        <fullName evidence="3">FecR family protein</fullName>
    </submittedName>
</protein>
<keyword evidence="2" id="KW-0732">Signal</keyword>
<feature type="chain" id="PRO_5020506161" evidence="2">
    <location>
        <begin position="31"/>
        <end position="692"/>
    </location>
</feature>
<sequence length="692" mass="70632">MSRKKNRLAARSLLLLSGVVLTVAASAALAQPAPPNAGAAPPPPAAPEPAQPPAGPQQVEPPAVVGRIAEISGAVSYKAATAAEWEKAERNWPIVAGDAIYAAADGQARLEIGGASITVRPNAVVDLAALDDRSAAVRANSGVAGIATAAGAEPFSIMTPRGSASLGPDGVYRVTSGDETTPTEIVVCRGGAVLADGRTRLAEGQMAVLSGDPASPQVQTSAATGGCDMAPVREAKLPPRVSRRMAGIRDLGERGRWSKGPSGADVWYPDDVSEDWAPYRNGRWSWVAPWGWTWVDDAPWGFAPFHYGRWSEIDGRWGWLPGEYAEHPVYAPAMVAFVEPPADAVVGGDPSLGWVPLGPDEVYRPYYWTPGLDYVRRVNGGVAGVTAATIGALIVAPMAIAAMRNRRAVTVVPVTVINGGRPIRPAILQTRPQVLASAPIRPGGRPVLPRGPGMHRIPGPVVGRVPVPPRPIPPLASRPPIARPLPGGPVPGGPAIGGPGRPPIAGPGMRPPVAPPVAGRPPVMAPGAKPPLSGPVAGRPPVGGPGAKPPIVGGPAAGRPPLAGPGGTRPPIAPIGAGAGRPGSQPGPGTRPTGPVVTRPPVAGRPPVAARPPVATRPAVVRQPAPSRPPVVRSPSAPMRPTAPVARPVPIRTAPPVARPSAPVMRPSAPAMRPAPVVRPAPARPAPAIKRP</sequence>
<feature type="compositionally biased region" description="Low complexity" evidence="1">
    <location>
        <begin position="659"/>
        <end position="676"/>
    </location>
</feature>
<gene>
    <name evidence="3" type="ORF">EV668_3665</name>
</gene>
<feature type="compositionally biased region" description="Pro residues" evidence="1">
    <location>
        <begin position="32"/>
        <end position="55"/>
    </location>
</feature>
<feature type="compositionally biased region" description="Pro residues" evidence="1">
    <location>
        <begin position="477"/>
        <end position="492"/>
    </location>
</feature>